<dbReference type="EMBL" id="BSXV01000287">
    <property type="protein sequence ID" value="GME88442.1"/>
    <property type="molecule type" value="Genomic_DNA"/>
</dbReference>
<protein>
    <submittedName>
        <fullName evidence="1">Unnamed protein product</fullName>
    </submittedName>
</protein>
<gene>
    <name evidence="1" type="ORF">Cboi01_000090500</name>
</gene>
<accession>A0ACB5THH4</accession>
<name>A0ACB5THH4_CANBO</name>
<evidence type="ECO:0000313" key="2">
    <source>
        <dbReference type="Proteomes" id="UP001165101"/>
    </source>
</evidence>
<keyword evidence="2" id="KW-1185">Reference proteome</keyword>
<sequence length="735" mass="83099">MTVAMDIQWEYLPISLRIINSSTKNKLFGFSGVYLVSKIHKLEYIITLTNLSNEFKDYKFIESYLTCKDLINTSNKDETINWFKCKITSFIEVKNNENPLINFLNKEGLNSNFEFTSTNNSSNNTNNTDTNNLTTSILILKPINPILTKLISINANFKKFNFVNKYNSHNNDAAITGKLPIPIELESCPFGLSTVTIFSGFKMFGFINYKDSNDELYLSDTKYLDNMIGGLANLNKYDHHHQYHRQQNQHLLNNHPHVSNPETTDSLGLIYGCLKKSNGQGELMVILSWKFILNRLNPILSSEISHKLNTNHLDIQSINAQYNNNNNIPTSLIANKAISYIENNSNNNLSDINTHHHTSDSIVGISVTNKNGLKFWGSGVILSNNMILTNKHVIFEKIESNEVPEKIEIWLNNGENKLILLNNEIKLNGNIFLPFNNYKIFDLCFIKISFKNLIDFKIKNSVNLFKQLEEQNNNNNNNLNFEVGDLTKSLGFGLFFNPFDNNDSDDNELKNEIISLRSTNACGNNNGNDSGTNNNDNNTTIANYMIGSFFRRANESLERSRNGNSDGTISGTNTSTNSNAKSLTPLESIGYISKIVNLNNLNSMIISSSSCWSGSSGGGVFYYKNIINEKGEMELKELFLGIMVSNGRLNNGETLNNLNLIIPIDVILLGLKEISNIINGEEIIDYNNEILKNIDYLNSNDDGNIEFSSTQVKRFKSLWSLREVYTDVFTQSSKL</sequence>
<proteinExistence type="predicted"/>
<evidence type="ECO:0000313" key="1">
    <source>
        <dbReference type="EMBL" id="GME88442.1"/>
    </source>
</evidence>
<reference evidence="1" key="1">
    <citation type="submission" date="2023-04" db="EMBL/GenBank/DDBJ databases">
        <title>Candida boidinii NBRC 1967.</title>
        <authorList>
            <person name="Ichikawa N."/>
            <person name="Sato H."/>
            <person name="Tonouchi N."/>
        </authorList>
    </citation>
    <scope>NUCLEOTIDE SEQUENCE</scope>
    <source>
        <strain evidence="1">NBRC 1967</strain>
    </source>
</reference>
<dbReference type="Proteomes" id="UP001165101">
    <property type="component" value="Unassembled WGS sequence"/>
</dbReference>
<organism evidence="1 2">
    <name type="scientific">Candida boidinii</name>
    <name type="common">Yeast</name>
    <dbReference type="NCBI Taxonomy" id="5477"/>
    <lineage>
        <taxon>Eukaryota</taxon>
        <taxon>Fungi</taxon>
        <taxon>Dikarya</taxon>
        <taxon>Ascomycota</taxon>
        <taxon>Saccharomycotina</taxon>
        <taxon>Pichiomycetes</taxon>
        <taxon>Pichiales</taxon>
        <taxon>Pichiaceae</taxon>
        <taxon>Ogataea</taxon>
        <taxon>Ogataea/Candida clade</taxon>
    </lineage>
</organism>
<comment type="caution">
    <text evidence="1">The sequence shown here is derived from an EMBL/GenBank/DDBJ whole genome shotgun (WGS) entry which is preliminary data.</text>
</comment>